<sequence>MFYRELETPEMNGVLFKQRGNRRDIHDYSNQEDLNKTTNFSISEILRPEFGQRRAEQTSYREPCQVKQETFSGLNHYVNTPTPYRSSFYNIDDIFRRYKTFMCSASKHDINETSGSLEKSIANDIKPFEEIKTKSDPDALETSDSGNSDGVGNSVWPAWVYCTRYSDRPSAGPRTKKVRHRTIKPPSDEKRPRTAFTNEQLHRLKKEFNECRYLTEKRRRTLAEDLSLSESQIKIWFQNKRAKVKKTSEAKNTLALNLIAEGLYDHSTIPTTKSNPTDSD</sequence>
<dbReference type="SMART" id="SM00389">
    <property type="entry name" value="HOX"/>
    <property type="match status" value="1"/>
</dbReference>
<dbReference type="Gene3D" id="1.10.10.60">
    <property type="entry name" value="Homeodomain-like"/>
    <property type="match status" value="1"/>
</dbReference>
<dbReference type="InterPro" id="IPR009057">
    <property type="entry name" value="Homeodomain-like_sf"/>
</dbReference>
<evidence type="ECO:0000256" key="1">
    <source>
        <dbReference type="ARBA" id="ARBA00004123"/>
    </source>
</evidence>
<feature type="DNA-binding region" description="Homeobox" evidence="7">
    <location>
        <begin position="189"/>
        <end position="248"/>
    </location>
</feature>
<evidence type="ECO:0000313" key="11">
    <source>
        <dbReference type="EMBL" id="VDH92893.1"/>
    </source>
</evidence>
<dbReference type="InterPro" id="IPR020479">
    <property type="entry name" value="HD_metazoa"/>
</dbReference>
<dbReference type="InterPro" id="IPR000747">
    <property type="entry name" value="HD_engrailed"/>
</dbReference>
<dbReference type="PRINTS" id="PR00026">
    <property type="entry name" value="ENGRAILED"/>
</dbReference>
<evidence type="ECO:0000256" key="5">
    <source>
        <dbReference type="ARBA" id="ARBA00023155"/>
    </source>
</evidence>
<feature type="compositionally biased region" description="Basic and acidic residues" evidence="9">
    <location>
        <begin position="128"/>
        <end position="137"/>
    </location>
</feature>
<evidence type="ECO:0000256" key="2">
    <source>
        <dbReference type="ARBA" id="ARBA00010896"/>
    </source>
</evidence>
<name>A0A8B6BM80_MYTGA</name>
<evidence type="ECO:0000256" key="9">
    <source>
        <dbReference type="SAM" id="MobiDB-lite"/>
    </source>
</evidence>
<keyword evidence="3" id="KW-0217">Developmental protein</keyword>
<accession>A0A8B6BM80</accession>
<evidence type="ECO:0000256" key="6">
    <source>
        <dbReference type="ARBA" id="ARBA00023242"/>
    </source>
</evidence>
<dbReference type="Proteomes" id="UP000596742">
    <property type="component" value="Unassembled WGS sequence"/>
</dbReference>
<dbReference type="InterPro" id="IPR017970">
    <property type="entry name" value="Homeobox_CS"/>
</dbReference>
<organism evidence="11 12">
    <name type="scientific">Mytilus galloprovincialis</name>
    <name type="common">Mediterranean mussel</name>
    <dbReference type="NCBI Taxonomy" id="29158"/>
    <lineage>
        <taxon>Eukaryota</taxon>
        <taxon>Metazoa</taxon>
        <taxon>Spiralia</taxon>
        <taxon>Lophotrochozoa</taxon>
        <taxon>Mollusca</taxon>
        <taxon>Bivalvia</taxon>
        <taxon>Autobranchia</taxon>
        <taxon>Pteriomorphia</taxon>
        <taxon>Mytilida</taxon>
        <taxon>Mytiloidea</taxon>
        <taxon>Mytilidae</taxon>
        <taxon>Mytilinae</taxon>
        <taxon>Mytilus</taxon>
    </lineage>
</organism>
<dbReference type="GO" id="GO:0030182">
    <property type="term" value="P:neuron differentiation"/>
    <property type="evidence" value="ECO:0007669"/>
    <property type="project" value="TreeGrafter"/>
</dbReference>
<evidence type="ECO:0000256" key="7">
    <source>
        <dbReference type="PROSITE-ProRule" id="PRU00108"/>
    </source>
</evidence>
<dbReference type="InterPro" id="IPR050720">
    <property type="entry name" value="Engrailed_Homeobox_TFs"/>
</dbReference>
<feature type="compositionally biased region" description="Basic residues" evidence="9">
    <location>
        <begin position="174"/>
        <end position="183"/>
    </location>
</feature>
<reference evidence="11" key="1">
    <citation type="submission" date="2018-11" db="EMBL/GenBank/DDBJ databases">
        <authorList>
            <person name="Alioto T."/>
            <person name="Alioto T."/>
        </authorList>
    </citation>
    <scope>NUCLEOTIDE SEQUENCE</scope>
</reference>
<evidence type="ECO:0000256" key="8">
    <source>
        <dbReference type="RuleBase" id="RU000682"/>
    </source>
</evidence>
<dbReference type="GO" id="GO:0009653">
    <property type="term" value="P:anatomical structure morphogenesis"/>
    <property type="evidence" value="ECO:0007669"/>
    <property type="project" value="UniProtKB-ARBA"/>
</dbReference>
<dbReference type="EMBL" id="UYJE01000389">
    <property type="protein sequence ID" value="VDH92893.1"/>
    <property type="molecule type" value="Genomic_DNA"/>
</dbReference>
<proteinExistence type="inferred from homology"/>
<dbReference type="PRINTS" id="PR00024">
    <property type="entry name" value="HOMEOBOX"/>
</dbReference>
<comment type="caution">
    <text evidence="11">The sequence shown here is derived from an EMBL/GenBank/DDBJ whole genome shotgun (WGS) entry which is preliminary data.</text>
</comment>
<feature type="domain" description="Homeobox" evidence="10">
    <location>
        <begin position="187"/>
        <end position="247"/>
    </location>
</feature>
<feature type="region of interest" description="Disordered" evidence="9">
    <location>
        <begin position="128"/>
        <end position="149"/>
    </location>
</feature>
<dbReference type="PROSITE" id="PS50071">
    <property type="entry name" value="HOMEOBOX_2"/>
    <property type="match status" value="1"/>
</dbReference>
<keyword evidence="4 7" id="KW-0238">DNA-binding</keyword>
<dbReference type="Pfam" id="PF10525">
    <property type="entry name" value="Engrail_1_C_sig"/>
    <property type="match status" value="1"/>
</dbReference>
<dbReference type="GO" id="GO:0005634">
    <property type="term" value="C:nucleus"/>
    <property type="evidence" value="ECO:0007669"/>
    <property type="project" value="UniProtKB-SubCell"/>
</dbReference>
<evidence type="ECO:0000256" key="3">
    <source>
        <dbReference type="ARBA" id="ARBA00022473"/>
    </source>
</evidence>
<comment type="subcellular location">
    <subcellularLocation>
        <location evidence="1 7 8">Nucleus</location>
    </subcellularLocation>
</comment>
<dbReference type="GO" id="GO:0000978">
    <property type="term" value="F:RNA polymerase II cis-regulatory region sequence-specific DNA binding"/>
    <property type="evidence" value="ECO:0007669"/>
    <property type="project" value="TreeGrafter"/>
</dbReference>
<keyword evidence="6 7" id="KW-0539">Nucleus</keyword>
<dbReference type="AlphaFoldDB" id="A0A8B6BM80"/>
<gene>
    <name evidence="11" type="ORF">MGAL_10B094101</name>
</gene>
<feature type="region of interest" description="Disordered" evidence="9">
    <location>
        <begin position="170"/>
        <end position="194"/>
    </location>
</feature>
<comment type="similarity">
    <text evidence="2">Belongs to the engrailed homeobox family.</text>
</comment>
<evidence type="ECO:0000256" key="4">
    <source>
        <dbReference type="ARBA" id="ARBA00023125"/>
    </source>
</evidence>
<dbReference type="OrthoDB" id="6159439at2759"/>
<dbReference type="PROSITE" id="PS00027">
    <property type="entry name" value="HOMEOBOX_1"/>
    <property type="match status" value="1"/>
</dbReference>
<dbReference type="CDD" id="cd00086">
    <property type="entry name" value="homeodomain"/>
    <property type="match status" value="1"/>
</dbReference>
<keyword evidence="12" id="KW-1185">Reference proteome</keyword>
<dbReference type="SUPFAM" id="SSF46689">
    <property type="entry name" value="Homeodomain-like"/>
    <property type="match status" value="1"/>
</dbReference>
<dbReference type="PANTHER" id="PTHR24341:SF6">
    <property type="entry name" value="HOMEOBOX PROTEIN INVECTED"/>
    <property type="match status" value="1"/>
</dbReference>
<evidence type="ECO:0000313" key="12">
    <source>
        <dbReference type="Proteomes" id="UP000596742"/>
    </source>
</evidence>
<keyword evidence="5 7" id="KW-0371">Homeobox</keyword>
<dbReference type="GO" id="GO:0000981">
    <property type="term" value="F:DNA-binding transcription factor activity, RNA polymerase II-specific"/>
    <property type="evidence" value="ECO:0007669"/>
    <property type="project" value="InterPro"/>
</dbReference>
<dbReference type="FunFam" id="1.10.10.60:FF:000189">
    <property type="entry name" value="Homeobox protein engrailed-like"/>
    <property type="match status" value="1"/>
</dbReference>
<evidence type="ECO:0000259" key="10">
    <source>
        <dbReference type="PROSITE" id="PS50071"/>
    </source>
</evidence>
<dbReference type="Pfam" id="PF00046">
    <property type="entry name" value="Homeodomain"/>
    <property type="match status" value="1"/>
</dbReference>
<protein>
    <submittedName>
        <fullName evidence="11">Homeobox protein engrailed</fullName>
    </submittedName>
</protein>
<dbReference type="PANTHER" id="PTHR24341">
    <property type="entry name" value="HOMEOBOX PROTEIN ENGRAILED"/>
    <property type="match status" value="1"/>
</dbReference>
<dbReference type="InterPro" id="IPR001356">
    <property type="entry name" value="HD"/>
</dbReference>
<dbReference type="InterPro" id="IPR019549">
    <property type="entry name" value="Homeobox-engrailed_C-terminal"/>
</dbReference>